<dbReference type="InterPro" id="IPR036397">
    <property type="entry name" value="RNaseH_sf"/>
</dbReference>
<dbReference type="EMBL" id="NBNE01002661">
    <property type="protein sequence ID" value="OWZ09803.1"/>
    <property type="molecule type" value="Genomic_DNA"/>
</dbReference>
<gene>
    <name evidence="3" type="ORF">PHMEG_00017439</name>
</gene>
<dbReference type="GO" id="GO:0003676">
    <property type="term" value="F:nucleic acid binding"/>
    <property type="evidence" value="ECO:0007669"/>
    <property type="project" value="InterPro"/>
</dbReference>
<dbReference type="Proteomes" id="UP000198211">
    <property type="component" value="Unassembled WGS sequence"/>
</dbReference>
<sequence>MLTKDPTGPQPSDPDPRGPDPELSNQDPNLASRDPMPDCVKVTNPEKNDFVDLDPRWIHAHRSFKVLEEKIAKTPILRHFDLDRQAVVGVYASAWVIPGALMQEYDQIYHPVMFASHTLKSNELNYGIAEKEVLTLLRILDLNYNILANPSFDAAFDTGLVIQIQCTTRTPGTVGRATLPWILEIVKCNKGEDEFLGTLAASITPRSEVDKALISIAPKKKLRCKIQAPIPTVRSDGDLYVASFDGFARVKRARSGYAEGLTVNEAKYYGLLVCLDLLEGTDPLRLVICGDSNLVICQVRGEINWKAPGLTLLRQKASDRLRIRPDHELVHVKRDRNESADSLASDALQRQWILVVKSDDPAVQISAVTTRPKARSGVRSGSPPSTARGGDQRARDRADPTGPGRGGYLAGEIRDLTQEEARSCGSIAMNNEVDQQDLLSFAPLRKNQLRIGTN</sequence>
<protein>
    <submittedName>
        <fullName evidence="3">Reverse transcriptase</fullName>
    </submittedName>
</protein>
<feature type="region of interest" description="Disordered" evidence="1">
    <location>
        <begin position="370"/>
        <end position="410"/>
    </location>
</feature>
<dbReference type="Pfam" id="PF17919">
    <property type="entry name" value="RT_RNaseH_2"/>
    <property type="match status" value="1"/>
</dbReference>
<dbReference type="PANTHER" id="PTHR33064">
    <property type="entry name" value="POL PROTEIN"/>
    <property type="match status" value="1"/>
</dbReference>
<evidence type="ECO:0000256" key="1">
    <source>
        <dbReference type="SAM" id="MobiDB-lite"/>
    </source>
</evidence>
<dbReference type="Gene3D" id="3.30.420.10">
    <property type="entry name" value="Ribonuclease H-like superfamily/Ribonuclease H"/>
    <property type="match status" value="1"/>
</dbReference>
<dbReference type="SUPFAM" id="SSF56672">
    <property type="entry name" value="DNA/RNA polymerases"/>
    <property type="match status" value="1"/>
</dbReference>
<name>A0A225VWK3_9STRA</name>
<accession>A0A225VWK3</accession>
<dbReference type="InterPro" id="IPR041577">
    <property type="entry name" value="RT_RNaseH_2"/>
</dbReference>
<dbReference type="AlphaFoldDB" id="A0A225VWK3"/>
<keyword evidence="3" id="KW-0548">Nucleotidyltransferase</keyword>
<dbReference type="SUPFAM" id="SSF53098">
    <property type="entry name" value="Ribonuclease H-like"/>
    <property type="match status" value="1"/>
</dbReference>
<evidence type="ECO:0000313" key="4">
    <source>
        <dbReference type="Proteomes" id="UP000198211"/>
    </source>
</evidence>
<feature type="region of interest" description="Disordered" evidence="1">
    <location>
        <begin position="1"/>
        <end position="43"/>
    </location>
</feature>
<comment type="caution">
    <text evidence="3">The sequence shown here is derived from an EMBL/GenBank/DDBJ whole genome shotgun (WGS) entry which is preliminary data.</text>
</comment>
<feature type="compositionally biased region" description="Basic and acidic residues" evidence="1">
    <location>
        <begin position="390"/>
        <end position="399"/>
    </location>
</feature>
<dbReference type="PANTHER" id="PTHR33064:SF37">
    <property type="entry name" value="RIBONUCLEASE H"/>
    <property type="match status" value="1"/>
</dbReference>
<dbReference type="InterPro" id="IPR051320">
    <property type="entry name" value="Viral_Replic_Matur_Polypro"/>
</dbReference>
<dbReference type="InterPro" id="IPR012337">
    <property type="entry name" value="RNaseH-like_sf"/>
</dbReference>
<feature type="domain" description="Reverse transcriptase/retrotransposon-derived protein RNase H-like" evidence="2">
    <location>
        <begin position="61"/>
        <end position="151"/>
    </location>
</feature>
<dbReference type="GO" id="GO:0003964">
    <property type="term" value="F:RNA-directed DNA polymerase activity"/>
    <property type="evidence" value="ECO:0007669"/>
    <property type="project" value="UniProtKB-KW"/>
</dbReference>
<keyword evidence="3" id="KW-0808">Transferase</keyword>
<evidence type="ECO:0000259" key="2">
    <source>
        <dbReference type="Pfam" id="PF17919"/>
    </source>
</evidence>
<dbReference type="InterPro" id="IPR043502">
    <property type="entry name" value="DNA/RNA_pol_sf"/>
</dbReference>
<reference evidence="4" key="1">
    <citation type="submission" date="2017-03" db="EMBL/GenBank/DDBJ databases">
        <title>Phytopthora megakarya and P. palmivora, two closely related causual agents of cacao black pod achieved similar genome size and gene model numbers by different mechanisms.</title>
        <authorList>
            <person name="Ali S."/>
            <person name="Shao J."/>
            <person name="Larry D.J."/>
            <person name="Kronmiller B."/>
            <person name="Shen D."/>
            <person name="Strem M.D."/>
            <person name="Melnick R.L."/>
            <person name="Guiltinan M.J."/>
            <person name="Tyler B.M."/>
            <person name="Meinhardt L.W."/>
            <person name="Bailey B.A."/>
        </authorList>
    </citation>
    <scope>NUCLEOTIDE SEQUENCE [LARGE SCALE GENOMIC DNA]</scope>
    <source>
        <strain evidence="4">zdho120</strain>
    </source>
</reference>
<organism evidence="3 4">
    <name type="scientific">Phytophthora megakarya</name>
    <dbReference type="NCBI Taxonomy" id="4795"/>
    <lineage>
        <taxon>Eukaryota</taxon>
        <taxon>Sar</taxon>
        <taxon>Stramenopiles</taxon>
        <taxon>Oomycota</taxon>
        <taxon>Peronosporomycetes</taxon>
        <taxon>Peronosporales</taxon>
        <taxon>Peronosporaceae</taxon>
        <taxon>Phytophthora</taxon>
    </lineage>
</organism>
<keyword evidence="4" id="KW-1185">Reference proteome</keyword>
<proteinExistence type="predicted"/>
<keyword evidence="3" id="KW-0695">RNA-directed DNA polymerase</keyword>
<evidence type="ECO:0000313" key="3">
    <source>
        <dbReference type="EMBL" id="OWZ09803.1"/>
    </source>
</evidence>